<dbReference type="EC" id="2.1.1.228" evidence="5 15"/>
<evidence type="ECO:0000256" key="16">
    <source>
        <dbReference type="PIRSR" id="PIRSR000386-1"/>
    </source>
</evidence>
<dbReference type="AlphaFoldDB" id="L0EX75"/>
<keyword evidence="20" id="KW-1185">Reference proteome</keyword>
<dbReference type="InterPro" id="IPR029026">
    <property type="entry name" value="tRNA_m1G_MTases_N"/>
</dbReference>
<evidence type="ECO:0000313" key="19">
    <source>
        <dbReference type="EMBL" id="AGA65263.1"/>
    </source>
</evidence>
<protein>
    <recommendedName>
        <fullName evidence="6 15">tRNA (guanine-N(1)-)-methyltransferase</fullName>
        <ecNumber evidence="5 15">2.1.1.228</ecNumber>
    </recommendedName>
    <alternativeName>
        <fullName evidence="12 15">M1G-methyltransferase</fullName>
    </alternativeName>
    <alternativeName>
        <fullName evidence="13 15">tRNA [GM37] methyltransferase</fullName>
    </alternativeName>
</protein>
<keyword evidence="8 15" id="KW-0489">Methyltransferase</keyword>
<evidence type="ECO:0000256" key="6">
    <source>
        <dbReference type="ARBA" id="ARBA00014679"/>
    </source>
</evidence>
<comment type="function">
    <text evidence="1 15 17">Specifically methylates guanosine-37 in various tRNAs.</text>
</comment>
<dbReference type="GO" id="GO:0052906">
    <property type="term" value="F:tRNA (guanine(37)-N1)-methyltransferase activity"/>
    <property type="evidence" value="ECO:0007669"/>
    <property type="project" value="UniProtKB-UniRule"/>
</dbReference>
<dbReference type="STRING" id="1215343.B488_12710"/>
<gene>
    <name evidence="15" type="primary">trmD</name>
    <name evidence="19" type="ordered locus">B488_12710</name>
</gene>
<proteinExistence type="inferred from homology"/>
<comment type="subcellular location">
    <subcellularLocation>
        <location evidence="2 15 17">Cytoplasm</location>
    </subcellularLocation>
</comment>
<evidence type="ECO:0000256" key="4">
    <source>
        <dbReference type="ARBA" id="ARBA00011738"/>
    </source>
</evidence>
<dbReference type="NCBIfam" id="TIGR00088">
    <property type="entry name" value="trmD"/>
    <property type="match status" value="1"/>
</dbReference>
<dbReference type="GO" id="GO:0005829">
    <property type="term" value="C:cytosol"/>
    <property type="evidence" value="ECO:0007669"/>
    <property type="project" value="TreeGrafter"/>
</dbReference>
<dbReference type="PIRSF" id="PIRSF000386">
    <property type="entry name" value="tRNA_mtase"/>
    <property type="match status" value="1"/>
</dbReference>
<evidence type="ECO:0000256" key="1">
    <source>
        <dbReference type="ARBA" id="ARBA00002634"/>
    </source>
</evidence>
<evidence type="ECO:0000256" key="3">
    <source>
        <dbReference type="ARBA" id="ARBA00007630"/>
    </source>
</evidence>
<dbReference type="InterPro" id="IPR002649">
    <property type="entry name" value="tRNA_m1G_MeTrfase_TrmD"/>
</dbReference>
<dbReference type="RefSeq" id="WP_015273688.1">
    <property type="nucleotide sequence ID" value="NC_019907.1"/>
</dbReference>
<evidence type="ECO:0000313" key="20">
    <source>
        <dbReference type="Proteomes" id="UP000010799"/>
    </source>
</evidence>
<dbReference type="HOGENOM" id="CLU_047363_0_1_5"/>
<reference evidence="19 20" key="1">
    <citation type="journal article" date="2012" name="Stand. Genomic Sci.">
        <title>Complete genome sequence of Liberibacter crescens BT-1.</title>
        <authorList>
            <person name="Leonard M.T."/>
            <person name="Fagen J.R."/>
            <person name="Davis-Richardson A.G."/>
            <person name="Davis M.J."/>
            <person name="Triplett E.W."/>
        </authorList>
    </citation>
    <scope>NUCLEOTIDE SEQUENCE [LARGE SCALE GENOMIC DNA]</scope>
    <source>
        <strain evidence="19 20">BT-1</strain>
    </source>
</reference>
<accession>L0EX75</accession>
<comment type="subunit">
    <text evidence="4 15 17">Homodimer.</text>
</comment>
<dbReference type="KEGG" id="lcc:B488_12710"/>
<dbReference type="CDD" id="cd18080">
    <property type="entry name" value="TrmD-like"/>
    <property type="match status" value="1"/>
</dbReference>
<dbReference type="InterPro" id="IPR016009">
    <property type="entry name" value="tRNA_MeTrfase_TRMD/TRM10"/>
</dbReference>
<comment type="similarity">
    <text evidence="3 15 17">Belongs to the RNA methyltransferase TrmD family.</text>
</comment>
<dbReference type="InterPro" id="IPR029028">
    <property type="entry name" value="Alpha/beta_knot_MTases"/>
</dbReference>
<dbReference type="Gene3D" id="1.10.1270.20">
    <property type="entry name" value="tRNA(m1g37)methyltransferase, domain 2"/>
    <property type="match status" value="1"/>
</dbReference>
<organism evidence="19 20">
    <name type="scientific">Liberibacter crescens (strain BT-1)</name>
    <dbReference type="NCBI Taxonomy" id="1215343"/>
    <lineage>
        <taxon>Bacteria</taxon>
        <taxon>Pseudomonadati</taxon>
        <taxon>Pseudomonadota</taxon>
        <taxon>Alphaproteobacteria</taxon>
        <taxon>Hyphomicrobiales</taxon>
        <taxon>Rhizobiaceae</taxon>
        <taxon>Liberibacter</taxon>
    </lineage>
</organism>
<feature type="binding site" evidence="15 16">
    <location>
        <position position="119"/>
    </location>
    <ligand>
        <name>S-adenosyl-L-methionine</name>
        <dbReference type="ChEBI" id="CHEBI:59789"/>
    </ligand>
</feature>
<evidence type="ECO:0000256" key="2">
    <source>
        <dbReference type="ARBA" id="ARBA00004496"/>
    </source>
</evidence>
<sequence>MSFHATVITLYPEMFPGHLGLSIAGRALKSGIWSINPIQVRDFALDTHRSVDDTPAGGGSGMILKPDVLARAIDYASESYSIKGLVNIPQLLMSPRGQPLTQERIKNIAMCPGVIIICGRFEGVDERVIEARSLEEISIGDYILSGGEAAALVLLDAIVRLLPSVIGNKNSILHESFENGLLEYPQYTKPRVWEGLKIPDILSSGHHRGIEKWRQEKSLTLTRKRRPDLLVKKREIS</sequence>
<evidence type="ECO:0000256" key="11">
    <source>
        <dbReference type="ARBA" id="ARBA00022694"/>
    </source>
</evidence>
<evidence type="ECO:0000256" key="15">
    <source>
        <dbReference type="HAMAP-Rule" id="MF_00605"/>
    </source>
</evidence>
<dbReference type="Proteomes" id="UP000010799">
    <property type="component" value="Chromosome"/>
</dbReference>
<dbReference type="SUPFAM" id="SSF75217">
    <property type="entry name" value="alpha/beta knot"/>
    <property type="match status" value="1"/>
</dbReference>
<dbReference type="GO" id="GO:0002939">
    <property type="term" value="P:tRNA N1-guanine methylation"/>
    <property type="evidence" value="ECO:0007669"/>
    <property type="project" value="TreeGrafter"/>
</dbReference>
<keyword evidence="7 15" id="KW-0963">Cytoplasm</keyword>
<dbReference type="PATRIC" id="fig|1215343.11.peg.1312"/>
<feature type="binding site" evidence="15 16">
    <location>
        <begin position="139"/>
        <end position="144"/>
    </location>
    <ligand>
        <name>S-adenosyl-L-methionine</name>
        <dbReference type="ChEBI" id="CHEBI:59789"/>
    </ligand>
</feature>
<dbReference type="eggNOG" id="COG0336">
    <property type="taxonomic scope" value="Bacteria"/>
</dbReference>
<feature type="domain" description="tRNA methyltransferase TRMD/TRM10-type" evidence="18">
    <location>
        <begin position="6"/>
        <end position="230"/>
    </location>
</feature>
<evidence type="ECO:0000256" key="13">
    <source>
        <dbReference type="ARBA" id="ARBA00033392"/>
    </source>
</evidence>
<dbReference type="PANTHER" id="PTHR46417:SF1">
    <property type="entry name" value="TRNA (GUANINE-N(1)-)-METHYLTRANSFERASE"/>
    <property type="match status" value="1"/>
</dbReference>
<evidence type="ECO:0000256" key="5">
    <source>
        <dbReference type="ARBA" id="ARBA00012807"/>
    </source>
</evidence>
<keyword evidence="9 15" id="KW-0808">Transferase</keyword>
<comment type="catalytic activity">
    <reaction evidence="14 15 17">
        <text>guanosine(37) in tRNA + S-adenosyl-L-methionine = N(1)-methylguanosine(37) in tRNA + S-adenosyl-L-homocysteine + H(+)</text>
        <dbReference type="Rhea" id="RHEA:36899"/>
        <dbReference type="Rhea" id="RHEA-COMP:10145"/>
        <dbReference type="Rhea" id="RHEA-COMP:10147"/>
        <dbReference type="ChEBI" id="CHEBI:15378"/>
        <dbReference type="ChEBI" id="CHEBI:57856"/>
        <dbReference type="ChEBI" id="CHEBI:59789"/>
        <dbReference type="ChEBI" id="CHEBI:73542"/>
        <dbReference type="ChEBI" id="CHEBI:74269"/>
        <dbReference type="EC" id="2.1.1.228"/>
    </reaction>
</comment>
<dbReference type="HAMAP" id="MF_00605">
    <property type="entry name" value="TrmD"/>
    <property type="match status" value="1"/>
</dbReference>
<keyword evidence="11 15" id="KW-0819">tRNA processing</keyword>
<evidence type="ECO:0000256" key="9">
    <source>
        <dbReference type="ARBA" id="ARBA00022679"/>
    </source>
</evidence>
<dbReference type="PANTHER" id="PTHR46417">
    <property type="entry name" value="TRNA (GUANINE-N(1)-)-METHYLTRANSFERASE"/>
    <property type="match status" value="1"/>
</dbReference>
<evidence type="ECO:0000256" key="8">
    <source>
        <dbReference type="ARBA" id="ARBA00022603"/>
    </source>
</evidence>
<dbReference type="InterPro" id="IPR023148">
    <property type="entry name" value="tRNA_m1G_MeTrfase_C_sf"/>
</dbReference>
<evidence type="ECO:0000256" key="10">
    <source>
        <dbReference type="ARBA" id="ARBA00022691"/>
    </source>
</evidence>
<evidence type="ECO:0000256" key="12">
    <source>
        <dbReference type="ARBA" id="ARBA00029736"/>
    </source>
</evidence>
<evidence type="ECO:0000256" key="7">
    <source>
        <dbReference type="ARBA" id="ARBA00022490"/>
    </source>
</evidence>
<evidence type="ECO:0000256" key="14">
    <source>
        <dbReference type="ARBA" id="ARBA00047783"/>
    </source>
</evidence>
<evidence type="ECO:0000259" key="18">
    <source>
        <dbReference type="Pfam" id="PF01746"/>
    </source>
</evidence>
<dbReference type="Gene3D" id="3.40.1280.10">
    <property type="match status" value="1"/>
</dbReference>
<dbReference type="Pfam" id="PF01746">
    <property type="entry name" value="tRNA_m1G_MT"/>
    <property type="match status" value="1"/>
</dbReference>
<dbReference type="NCBIfam" id="NF000648">
    <property type="entry name" value="PRK00026.1"/>
    <property type="match status" value="1"/>
</dbReference>
<keyword evidence="10 15" id="KW-0949">S-adenosyl-L-methionine</keyword>
<name>L0EX75_LIBCB</name>
<evidence type="ECO:0000256" key="17">
    <source>
        <dbReference type="RuleBase" id="RU003464"/>
    </source>
</evidence>
<dbReference type="EMBL" id="CP003789">
    <property type="protein sequence ID" value="AGA65263.1"/>
    <property type="molecule type" value="Genomic_DNA"/>
</dbReference>